<evidence type="ECO:0000256" key="5">
    <source>
        <dbReference type="PIRSR" id="PIRSR600888-1"/>
    </source>
</evidence>
<dbReference type="GO" id="GO:0005829">
    <property type="term" value="C:cytosol"/>
    <property type="evidence" value="ECO:0007669"/>
    <property type="project" value="TreeGrafter"/>
</dbReference>
<comment type="pathway">
    <text evidence="7">Carbohydrate biosynthesis; dTDP-L-rhamnose biosynthesis.</text>
</comment>
<reference evidence="8" key="1">
    <citation type="journal article" date="2012" name="Environ. Microbiol.">
        <title>Think pink: photosynthesis, plasmids and the Roseobacter clade.</title>
        <authorList>
            <person name="Petersen J."/>
            <person name="Brinkmann H."/>
            <person name="Bunk B."/>
            <person name="Michael V."/>
            <person name="Pauker O."/>
            <person name="Pradella S."/>
        </authorList>
    </citation>
    <scope>NUCLEOTIDE SEQUENCE</scope>
    <source>
        <strain evidence="8">DSM 11458</strain>
        <plasmid evidence="8">pSD118</plasmid>
    </source>
</reference>
<evidence type="ECO:0000256" key="2">
    <source>
        <dbReference type="ARBA" id="ARBA00001997"/>
    </source>
</evidence>
<keyword evidence="8" id="KW-0614">Plasmid</keyword>
<name>J7G528_9RHOB</name>
<keyword evidence="10" id="KW-1185">Reference proteome</keyword>
<evidence type="ECO:0000313" key="10">
    <source>
        <dbReference type="Proteomes" id="UP000284407"/>
    </source>
</evidence>
<reference evidence="9 10" key="2">
    <citation type="submission" date="2018-09" db="EMBL/GenBank/DDBJ databases">
        <title>Genomic Encyclopedia of Archaeal and Bacterial Type Strains, Phase II (KMG-II): from individual species to whole genera.</title>
        <authorList>
            <person name="Goeker M."/>
        </authorList>
    </citation>
    <scope>NUCLEOTIDE SEQUENCE [LARGE SCALE GENOMIC DNA]</scope>
    <source>
        <strain evidence="9 10">DSM 11458</strain>
    </source>
</reference>
<organism evidence="8">
    <name type="scientific">Sulfitobacter guttiformis</name>
    <dbReference type="NCBI Taxonomy" id="74349"/>
    <lineage>
        <taxon>Bacteria</taxon>
        <taxon>Pseudomonadati</taxon>
        <taxon>Pseudomonadota</taxon>
        <taxon>Alphaproteobacteria</taxon>
        <taxon>Rhodobacterales</taxon>
        <taxon>Roseobacteraceae</taxon>
        <taxon>Sulfitobacter</taxon>
    </lineage>
</organism>
<evidence type="ECO:0000256" key="1">
    <source>
        <dbReference type="ARBA" id="ARBA00001298"/>
    </source>
</evidence>
<evidence type="ECO:0000256" key="4">
    <source>
        <dbReference type="ARBA" id="ARBA00019595"/>
    </source>
</evidence>
<dbReference type="EMBL" id="RAQK01000003">
    <property type="protein sequence ID" value="RKE92098.1"/>
    <property type="molecule type" value="Genomic_DNA"/>
</dbReference>
<dbReference type="InterPro" id="IPR000888">
    <property type="entry name" value="RmlC-like"/>
</dbReference>
<geneLocation type="plasmid" evidence="8">
    <name>pSD118</name>
</geneLocation>
<feature type="active site" description="Proton donor" evidence="5">
    <location>
        <position position="133"/>
    </location>
</feature>
<dbReference type="STRING" id="1443111.Z949_140"/>
<evidence type="ECO:0000256" key="3">
    <source>
        <dbReference type="ARBA" id="ARBA00012098"/>
    </source>
</evidence>
<evidence type="ECO:0000313" key="9">
    <source>
        <dbReference type="EMBL" id="RKE92098.1"/>
    </source>
</evidence>
<keyword evidence="7 8" id="KW-0413">Isomerase</keyword>
<dbReference type="InterPro" id="IPR011051">
    <property type="entry name" value="RmlC_Cupin_sf"/>
</dbReference>
<comment type="similarity">
    <text evidence="7">Belongs to the dTDP-4-dehydrorhamnose 3,5-epimerase family.</text>
</comment>
<dbReference type="GO" id="GO:0000271">
    <property type="term" value="P:polysaccharide biosynthetic process"/>
    <property type="evidence" value="ECO:0007669"/>
    <property type="project" value="TreeGrafter"/>
</dbReference>
<feature type="site" description="Participates in a stacking interaction with the thymidine ring of dTDP-4-oxo-6-deoxyglucose" evidence="6">
    <location>
        <position position="139"/>
    </location>
</feature>
<dbReference type="InterPro" id="IPR014710">
    <property type="entry name" value="RmlC-like_jellyroll"/>
</dbReference>
<accession>J7G528</accession>
<dbReference type="AlphaFoldDB" id="J7G528"/>
<comment type="subunit">
    <text evidence="7">Homodimer.</text>
</comment>
<sequence>MIQIEKTPLAGVVILTPARFGDTRGFFSESYSAKVLSEHGIDIPFVQDNHSLSSAIGTIRGLHFQAPPHAQDKLVRCGKGSLFDVAVDIRRGSPTYGQWFGTELSFENGRQLLVPAGFAHGFATRTPDTEIIYKCSDYYARETEGAIRWDDPEIGIDWALPDGVTPLLSDKDAVAGTLADLDTPFKFEG</sequence>
<dbReference type="Proteomes" id="UP000284407">
    <property type="component" value="Unassembled WGS sequence"/>
</dbReference>
<dbReference type="GO" id="GO:0019305">
    <property type="term" value="P:dTDP-rhamnose biosynthetic process"/>
    <property type="evidence" value="ECO:0007669"/>
    <property type="project" value="UniProtKB-UniRule"/>
</dbReference>
<evidence type="ECO:0000256" key="6">
    <source>
        <dbReference type="PIRSR" id="PIRSR600888-3"/>
    </source>
</evidence>
<dbReference type="Gene3D" id="2.60.120.10">
    <property type="entry name" value="Jelly Rolls"/>
    <property type="match status" value="1"/>
</dbReference>
<dbReference type="PANTHER" id="PTHR21047">
    <property type="entry name" value="DTDP-6-DEOXY-D-GLUCOSE-3,5 EPIMERASE"/>
    <property type="match status" value="1"/>
</dbReference>
<dbReference type="NCBIfam" id="TIGR01221">
    <property type="entry name" value="rmlC"/>
    <property type="match status" value="1"/>
</dbReference>
<protein>
    <recommendedName>
        <fullName evidence="4 7">dTDP-4-dehydrorhamnose 3,5-epimerase</fullName>
        <ecNumber evidence="3 7">5.1.3.13</ecNumber>
    </recommendedName>
    <alternativeName>
        <fullName evidence="7">Thymidine diphospho-4-keto-rhamnose 3,5-epimerase</fullName>
    </alternativeName>
</protein>
<evidence type="ECO:0000313" key="8">
    <source>
        <dbReference type="EMBL" id="AFP55476.1"/>
    </source>
</evidence>
<dbReference type="PANTHER" id="PTHR21047:SF2">
    <property type="entry name" value="THYMIDINE DIPHOSPHO-4-KETO-RHAMNOSE 3,5-EPIMERASE"/>
    <property type="match status" value="1"/>
</dbReference>
<proteinExistence type="inferred from homology"/>
<feature type="active site" description="Proton acceptor" evidence="5">
    <location>
        <position position="63"/>
    </location>
</feature>
<comment type="function">
    <text evidence="2 7">Catalyzes the epimerization of the C3' and C5'positions of dTDP-6-deoxy-D-xylo-4-hexulose, forming dTDP-6-deoxy-L-lyxo-4-hexulose.</text>
</comment>
<dbReference type="EMBL" id="JN172927">
    <property type="protein sequence ID" value="AFP55476.1"/>
    <property type="molecule type" value="Genomic_DNA"/>
</dbReference>
<dbReference type="UniPathway" id="UPA00124"/>
<dbReference type="GO" id="GO:0008830">
    <property type="term" value="F:dTDP-4-dehydrorhamnose 3,5-epimerase activity"/>
    <property type="evidence" value="ECO:0007669"/>
    <property type="project" value="UniProtKB-UniRule"/>
</dbReference>
<dbReference type="SUPFAM" id="SSF51182">
    <property type="entry name" value="RmlC-like cupins"/>
    <property type="match status" value="1"/>
</dbReference>
<dbReference type="Pfam" id="PF00908">
    <property type="entry name" value="dTDP_sugar_isom"/>
    <property type="match status" value="1"/>
</dbReference>
<dbReference type="CDD" id="cd00438">
    <property type="entry name" value="cupin_RmlC"/>
    <property type="match status" value="1"/>
</dbReference>
<dbReference type="EC" id="5.1.3.13" evidence="3 7"/>
<evidence type="ECO:0000256" key="7">
    <source>
        <dbReference type="RuleBase" id="RU364069"/>
    </source>
</evidence>
<comment type="catalytic activity">
    <reaction evidence="1 7">
        <text>dTDP-4-dehydro-6-deoxy-alpha-D-glucose = dTDP-4-dehydro-beta-L-rhamnose</text>
        <dbReference type="Rhea" id="RHEA:16969"/>
        <dbReference type="ChEBI" id="CHEBI:57649"/>
        <dbReference type="ChEBI" id="CHEBI:62830"/>
        <dbReference type="EC" id="5.1.3.13"/>
    </reaction>
</comment>
<gene>
    <name evidence="8" type="primary">rfbC</name>
    <name evidence="9" type="ORF">C8N30_3855</name>
    <name evidence="8" type="ORF">pSD118_074</name>
</gene>